<dbReference type="EMBL" id="SUNJ01000342">
    <property type="protein sequence ID" value="TPP67731.1"/>
    <property type="molecule type" value="Genomic_DNA"/>
</dbReference>
<name>A0A504Z5P9_FASGI</name>
<dbReference type="AlphaFoldDB" id="A0A504Z5P9"/>
<dbReference type="InterPro" id="IPR039062">
    <property type="entry name" value="SPAT1"/>
</dbReference>
<dbReference type="PANTHER" id="PTHR14421:SF3">
    <property type="entry name" value="SPERMATOGENESIS-ASSOCIATED PROTEIN 1"/>
    <property type="match status" value="1"/>
</dbReference>
<evidence type="ECO:0000259" key="3">
    <source>
        <dbReference type="Pfam" id="PF15743"/>
    </source>
</evidence>
<feature type="domain" description="Spermatogenesis-associated protein 1 C-terminal" evidence="3">
    <location>
        <begin position="514"/>
        <end position="663"/>
    </location>
</feature>
<feature type="compositionally biased region" description="Polar residues" evidence="2">
    <location>
        <begin position="756"/>
        <end position="774"/>
    </location>
</feature>
<feature type="coiled-coil region" evidence="1">
    <location>
        <begin position="266"/>
        <end position="436"/>
    </location>
</feature>
<dbReference type="OrthoDB" id="9901850at2759"/>
<keyword evidence="1" id="KW-0175">Coiled coil</keyword>
<protein>
    <submittedName>
        <fullName evidence="4">DNA double-strand break repair rad50 ATPase</fullName>
    </submittedName>
</protein>
<feature type="region of interest" description="Disordered" evidence="2">
    <location>
        <begin position="121"/>
        <end position="155"/>
    </location>
</feature>
<evidence type="ECO:0000256" key="1">
    <source>
        <dbReference type="SAM" id="Coils"/>
    </source>
</evidence>
<accession>A0A504Z5P9</accession>
<feature type="compositionally biased region" description="Basic and acidic residues" evidence="2">
    <location>
        <begin position="699"/>
        <end position="712"/>
    </location>
</feature>
<feature type="compositionally biased region" description="Polar residues" evidence="2">
    <location>
        <begin position="723"/>
        <end position="735"/>
    </location>
</feature>
<dbReference type="Proteomes" id="UP000316759">
    <property type="component" value="Unassembled WGS sequence"/>
</dbReference>
<proteinExistence type="predicted"/>
<dbReference type="InterPro" id="IPR031478">
    <property type="entry name" value="SPATA1_C"/>
</dbReference>
<sequence length="795" mass="89562">MSDSVEEPTCADIHVYVVPPLLWNNDLNTAFSDLFKQTVSAGIIRPNVEQNLSEFRKEIEKQLGPEFLPKEYVFCKNVGHSLGRIRPHQETLFQIKEFLPPQGSQPEIYVIDLRALAVVDSKPPTPDEAKRSRSRSVSVRPIEPTNGYPMNPGQPLSALGSLAQPGTASASALDMRAHSGSNATYIMPHSSEVPVGVQPGQLTLPIPVSQANSPTYQITSAQYPLTSRSAASWDLQASTSALLGYTGEAQAPVLTTPAMMSGDPMLEAISNSISQQREMLLRLENEQQRRLLQMHVEAEERRRREAEAYERELAQQREKQRELEQLEAELRRCAAESKAAKEEFGAAKKLWNTALQSKESEIETLRENLDLMRANSSGKENAAMAAAKAELNEVRTQLKNMQDRYSEVQDELLKRREDAEKRLKDVSGEVNAMRRRMSDVYAAVKEPRPVEVIQTVQTIQSLPEPKDTRNIGVGVDFTYTPDPVPSPVRVSPEKKIPPPRLQPLPRILEPLIDDLARLRKLRLAQERRRSELVKRLNQLYVALATRRTQVRDEWKQRYYAAKKQAPMLEDRMMDQRAVLDALMRRAVASMRHCTTGTLEEEEFARTMEKRREVTSEEYRLAEIMLSLTKAIKARFSHLPLCLRIGLRTQAEAEGRLLMAELDRRRGEMSLVKSTSPNRRAYVFSLSPRRQQAATSAAHKTLDEPVRMSRNRESITGLLPPEPNTQRNRSMSSLSTRPLIAREPSVNSTETKRSRSATEMNRLSANKGSHTSGTTSNRGGAESRRSSARSISPNPV</sequence>
<evidence type="ECO:0000313" key="4">
    <source>
        <dbReference type="EMBL" id="TPP67731.1"/>
    </source>
</evidence>
<dbReference type="Pfam" id="PF15743">
    <property type="entry name" value="SPATA1_C"/>
    <property type="match status" value="1"/>
</dbReference>
<gene>
    <name evidence="4" type="ORF">FGIG_03623</name>
</gene>
<keyword evidence="5" id="KW-1185">Reference proteome</keyword>
<feature type="region of interest" description="Disordered" evidence="2">
    <location>
        <begin position="686"/>
        <end position="795"/>
    </location>
</feature>
<evidence type="ECO:0000313" key="5">
    <source>
        <dbReference type="Proteomes" id="UP000316759"/>
    </source>
</evidence>
<evidence type="ECO:0000256" key="2">
    <source>
        <dbReference type="SAM" id="MobiDB-lite"/>
    </source>
</evidence>
<organism evidence="4 5">
    <name type="scientific">Fasciola gigantica</name>
    <name type="common">Giant liver fluke</name>
    <dbReference type="NCBI Taxonomy" id="46835"/>
    <lineage>
        <taxon>Eukaryota</taxon>
        <taxon>Metazoa</taxon>
        <taxon>Spiralia</taxon>
        <taxon>Lophotrochozoa</taxon>
        <taxon>Platyhelminthes</taxon>
        <taxon>Trematoda</taxon>
        <taxon>Digenea</taxon>
        <taxon>Plagiorchiida</taxon>
        <taxon>Echinostomata</taxon>
        <taxon>Echinostomatoidea</taxon>
        <taxon>Fasciolidae</taxon>
        <taxon>Fasciola</taxon>
    </lineage>
</organism>
<dbReference type="PANTHER" id="PTHR14421">
    <property type="entry name" value="SPERMATOGENESIS-ASSOCIATED PROTEIN 1"/>
    <property type="match status" value="1"/>
</dbReference>
<comment type="caution">
    <text evidence="4">The sequence shown here is derived from an EMBL/GenBank/DDBJ whole genome shotgun (WGS) entry which is preliminary data.</text>
</comment>
<reference evidence="4 5" key="1">
    <citation type="submission" date="2019-04" db="EMBL/GenBank/DDBJ databases">
        <title>Annotation for the trematode Fasciola gigantica.</title>
        <authorList>
            <person name="Choi Y.-J."/>
        </authorList>
    </citation>
    <scope>NUCLEOTIDE SEQUENCE [LARGE SCALE GENOMIC DNA]</scope>
    <source>
        <strain evidence="4">Uganda_cow_1</strain>
    </source>
</reference>